<accession>A0ABT2N2J3</accession>
<name>A0ABT2N2J3_9CYAN</name>
<reference evidence="2 3" key="1">
    <citation type="journal article" date="2022" name="Front. Microbiol.">
        <title>High genomic differentiation and limited gene flow indicate recent cryptic speciation within the genus Laspinema (cyanobacteria).</title>
        <authorList>
            <person name="Stanojkovic A."/>
            <person name="Skoupy S."/>
            <person name="Skaloud P."/>
            <person name="Dvorak P."/>
        </authorList>
    </citation>
    <scope>NUCLEOTIDE SEQUENCE [LARGE SCALE GENOMIC DNA]</scope>
    <source>
        <strain evidence="2 3">D2a</strain>
    </source>
</reference>
<feature type="region of interest" description="Disordered" evidence="1">
    <location>
        <begin position="22"/>
        <end position="47"/>
    </location>
</feature>
<organism evidence="2 3">
    <name type="scientific">Laspinema palackyanum D2a</name>
    <dbReference type="NCBI Taxonomy" id="2953684"/>
    <lineage>
        <taxon>Bacteria</taxon>
        <taxon>Bacillati</taxon>
        <taxon>Cyanobacteriota</taxon>
        <taxon>Cyanophyceae</taxon>
        <taxon>Oscillatoriophycideae</taxon>
        <taxon>Oscillatoriales</taxon>
        <taxon>Laspinemataceae</taxon>
        <taxon>Laspinema</taxon>
        <taxon>Laspinema palackyanum</taxon>
    </lineage>
</organism>
<dbReference type="Proteomes" id="UP001525890">
    <property type="component" value="Unassembled WGS sequence"/>
</dbReference>
<sequence>MEGINGWFNSGAIAAIASATGTGEGGFHQRAIAPTQPKQPQGNPNIR</sequence>
<evidence type="ECO:0000256" key="1">
    <source>
        <dbReference type="SAM" id="MobiDB-lite"/>
    </source>
</evidence>
<evidence type="ECO:0000313" key="3">
    <source>
        <dbReference type="Proteomes" id="UP001525890"/>
    </source>
</evidence>
<evidence type="ECO:0000313" key="2">
    <source>
        <dbReference type="EMBL" id="MCT7970291.1"/>
    </source>
</evidence>
<comment type="caution">
    <text evidence="2">The sequence shown here is derived from an EMBL/GenBank/DDBJ whole genome shotgun (WGS) entry which is preliminary data.</text>
</comment>
<feature type="compositionally biased region" description="Polar residues" evidence="1">
    <location>
        <begin position="36"/>
        <end position="47"/>
    </location>
</feature>
<protein>
    <submittedName>
        <fullName evidence="2">Uncharacterized protein</fullName>
    </submittedName>
</protein>
<gene>
    <name evidence="2" type="ORF">NG799_28650</name>
</gene>
<dbReference type="RefSeq" id="WP_368009710.1">
    <property type="nucleotide sequence ID" value="NZ_JAMXFF010000086.1"/>
</dbReference>
<dbReference type="EMBL" id="JAMXFF010000086">
    <property type="protein sequence ID" value="MCT7970291.1"/>
    <property type="molecule type" value="Genomic_DNA"/>
</dbReference>
<keyword evidence="3" id="KW-1185">Reference proteome</keyword>
<proteinExistence type="predicted"/>